<evidence type="ECO:0008006" key="3">
    <source>
        <dbReference type="Google" id="ProtNLM"/>
    </source>
</evidence>
<sequence>MDPDNPVVRLCVQGMQAEAEGRDADARDLFQRAWETAGDDYEACLAAHYVARHQPTPELTLHWNQECLNRADRVGDDRVKGFYASLHLNMGKAYQDLGEPGKAHEHFALAARHVDAVPPGQYGDWVRFAIAEGLRENGQHEPHPVEEPLSGLLARLCARADLRALGLILPAYLGNLGTDEDLVRLATALRMVHASRWLPEDEQETLGAAIACLPDLRPAPTA</sequence>
<dbReference type="SUPFAM" id="SSF48452">
    <property type="entry name" value="TPR-like"/>
    <property type="match status" value="1"/>
</dbReference>
<evidence type="ECO:0000313" key="1">
    <source>
        <dbReference type="EMBL" id="MCP2261413.1"/>
    </source>
</evidence>
<accession>A0ABT1I0Z5</accession>
<comment type="caution">
    <text evidence="1">The sequence shown here is derived from an EMBL/GenBank/DDBJ whole genome shotgun (WGS) entry which is preliminary data.</text>
</comment>
<evidence type="ECO:0000313" key="2">
    <source>
        <dbReference type="Proteomes" id="UP001205311"/>
    </source>
</evidence>
<reference evidence="1 2" key="1">
    <citation type="submission" date="2022-06" db="EMBL/GenBank/DDBJ databases">
        <title>Genomic Encyclopedia of Archaeal and Bacterial Type Strains, Phase II (KMG-II): from individual species to whole genera.</title>
        <authorList>
            <person name="Goeker M."/>
        </authorList>
    </citation>
    <scope>NUCLEOTIDE SEQUENCE [LARGE SCALE GENOMIC DNA]</scope>
    <source>
        <strain evidence="1 2">DSM 40477</strain>
    </source>
</reference>
<gene>
    <name evidence="1" type="ORF">LX15_005139</name>
</gene>
<dbReference type="Proteomes" id="UP001205311">
    <property type="component" value="Unassembled WGS sequence"/>
</dbReference>
<protein>
    <recommendedName>
        <fullName evidence="3">Tetratricopeptide repeat protein</fullName>
    </recommendedName>
</protein>
<dbReference type="RefSeq" id="WP_253672239.1">
    <property type="nucleotide sequence ID" value="NZ_JAMTCP010000041.1"/>
</dbReference>
<dbReference type="InterPro" id="IPR011990">
    <property type="entry name" value="TPR-like_helical_dom_sf"/>
</dbReference>
<dbReference type="Gene3D" id="1.25.40.10">
    <property type="entry name" value="Tetratricopeptide repeat domain"/>
    <property type="match status" value="1"/>
</dbReference>
<keyword evidence="2" id="KW-1185">Reference proteome</keyword>
<proteinExistence type="predicted"/>
<organism evidence="1 2">
    <name type="scientific">Streptoalloteichus tenebrarius (strain ATCC 17920 / DSM 40477 / JCM 4838 / CBS 697.72 / NBRC 16177 / NCIMB 11028 / NRRL B-12390 / A12253. 1 / ISP 5477)</name>
    <name type="common">Streptomyces tenebrarius</name>
    <dbReference type="NCBI Taxonomy" id="1933"/>
    <lineage>
        <taxon>Bacteria</taxon>
        <taxon>Bacillati</taxon>
        <taxon>Actinomycetota</taxon>
        <taxon>Actinomycetes</taxon>
        <taxon>Pseudonocardiales</taxon>
        <taxon>Pseudonocardiaceae</taxon>
        <taxon>Streptoalloteichus</taxon>
    </lineage>
</organism>
<dbReference type="EMBL" id="JAMTCP010000041">
    <property type="protein sequence ID" value="MCP2261413.1"/>
    <property type="molecule type" value="Genomic_DNA"/>
</dbReference>
<name>A0ABT1I0Z5_STRSD</name>